<evidence type="ECO:0000313" key="10">
    <source>
        <dbReference type="EMBL" id="NDL79416.1"/>
    </source>
</evidence>
<keyword evidence="6" id="KW-0472">Membrane</keyword>
<dbReference type="PANTHER" id="PTHR23028:SF53">
    <property type="entry name" value="ACYL_TRANSF_3 DOMAIN-CONTAINING PROTEIN"/>
    <property type="match status" value="1"/>
</dbReference>
<keyword evidence="2" id="KW-1003">Cell membrane</keyword>
<evidence type="ECO:0000259" key="9">
    <source>
        <dbReference type="Pfam" id="PF19040"/>
    </source>
</evidence>
<evidence type="ECO:0000256" key="1">
    <source>
        <dbReference type="ARBA" id="ARBA00004651"/>
    </source>
</evidence>
<accession>A0A6D0XNF7</accession>
<evidence type="ECO:0000256" key="4">
    <source>
        <dbReference type="ARBA" id="ARBA00022692"/>
    </source>
</evidence>
<dbReference type="RefSeq" id="WP_021544677.1">
    <property type="nucleotide sequence ID" value="NZ_AP027595.1"/>
</dbReference>
<keyword evidence="7 10" id="KW-0012">Acyltransferase</keyword>
<keyword evidence="5" id="KW-1133">Transmembrane helix</keyword>
<sequence>MFALSETQKTTSRFYQPDVDGLRTVAVLLVLLFHVGFSSISGGFVGVDIFFVISGYLITGILVSGMEKGTYKYTTFISSRISRLYPTLLTILIICLIFGFLIFTPNDYKELGISSLYSALSISNFHFMLGAGYFDTSSEVNPLLHTWSLSVEQQFYLIWPLIIFAAMKSGRKLAVSLIVIAGVMSLFASQMMTKINPTQNYFMMPYRIFEFAAGGILFFIPNDKARNKLISTILFLIGVALIFYSAFNFDKSTPFPGLNAMIPVIGSCLCILFSKHTPAGYLLRNKLFVSIGIVSYSVYLIHWPLLVFYKYYIFRPINTLEKASIVSVSIFLAYVSYYFIENKFRRINLSSINKMAVSFSIVFISVLSVSHIIYKNNGYSFRVNEYFKQKMNNSGEFHLQQYGGNGYYAGAHIIGDKTASKVSAVLMGDSFARQYAHAIDVNSQGHKFITSLNDGCFFSRNYTTFYAGLPDPKCQQRLNFAIDYSNKFNVPVIFGMRWIGYEGMVSDPQGNQQKFNDENEFINFSINNIKNNIAALNNKKVVILGAPPGTDGVGGVEKCVNRPSYLPLVCTRYLSTDDKDTFNKRMNSAIRSALNGYNNVLFIDPYDYLCKDGKCITMTNDYQFIYSDAVHLSKSGAALVWDKAKNKIIKFIE</sequence>
<feature type="domain" description="SGNH" evidence="9">
    <location>
        <begin position="411"/>
        <end position="640"/>
    </location>
</feature>
<dbReference type="GO" id="GO:0005886">
    <property type="term" value="C:plasma membrane"/>
    <property type="evidence" value="ECO:0007669"/>
    <property type="project" value="UniProtKB-SubCell"/>
</dbReference>
<dbReference type="InterPro" id="IPR043968">
    <property type="entry name" value="SGNH"/>
</dbReference>
<protein>
    <submittedName>
        <fullName evidence="10">Acyltransferase</fullName>
    </submittedName>
</protein>
<dbReference type="GO" id="GO:0016747">
    <property type="term" value="F:acyltransferase activity, transferring groups other than amino-acyl groups"/>
    <property type="evidence" value="ECO:0007669"/>
    <property type="project" value="InterPro"/>
</dbReference>
<evidence type="ECO:0000256" key="7">
    <source>
        <dbReference type="ARBA" id="ARBA00023315"/>
    </source>
</evidence>
<comment type="subcellular location">
    <subcellularLocation>
        <location evidence="1">Cell membrane</location>
        <topology evidence="1">Multi-pass membrane protein</topology>
    </subcellularLocation>
</comment>
<keyword evidence="3 10" id="KW-0808">Transferase</keyword>
<organism evidence="10">
    <name type="scientific">Escherichia coli</name>
    <dbReference type="NCBI Taxonomy" id="562"/>
    <lineage>
        <taxon>Bacteria</taxon>
        <taxon>Pseudomonadati</taxon>
        <taxon>Pseudomonadota</taxon>
        <taxon>Gammaproteobacteria</taxon>
        <taxon>Enterobacterales</taxon>
        <taxon>Enterobacteriaceae</taxon>
        <taxon>Escherichia</taxon>
    </lineage>
</organism>
<gene>
    <name evidence="10" type="ORF">GXK51_12055</name>
</gene>
<dbReference type="EMBL" id="JAAECA010000046">
    <property type="protein sequence ID" value="NDL79416.1"/>
    <property type="molecule type" value="Genomic_DNA"/>
</dbReference>
<name>A0A6D0XNF7_ECOLX</name>
<dbReference type="GO" id="GO:0016788">
    <property type="term" value="F:hydrolase activity, acting on ester bonds"/>
    <property type="evidence" value="ECO:0007669"/>
    <property type="project" value="UniProtKB-ARBA"/>
</dbReference>
<evidence type="ECO:0000256" key="3">
    <source>
        <dbReference type="ARBA" id="ARBA00022679"/>
    </source>
</evidence>
<dbReference type="InterPro" id="IPR002656">
    <property type="entry name" value="Acyl_transf_3_dom"/>
</dbReference>
<dbReference type="SUPFAM" id="SSF52266">
    <property type="entry name" value="SGNH hydrolase"/>
    <property type="match status" value="1"/>
</dbReference>
<reference evidence="10" key="1">
    <citation type="submission" date="2020-01" db="EMBL/GenBank/DDBJ databases">
        <title>Draft Genome Sequences of Shiga Toxin-Producing Escherichia coli from Food and Clinical samples.</title>
        <authorList>
            <person name="Alotaibi K."/>
            <person name="Han J."/>
            <person name="Kim M."/>
            <person name="Khan A."/>
        </authorList>
    </citation>
    <scope>NUCLEOTIDE SEQUENCE</scope>
    <source>
        <strain evidence="10">EC872416</strain>
    </source>
</reference>
<dbReference type="PANTHER" id="PTHR23028">
    <property type="entry name" value="ACETYLTRANSFERASE"/>
    <property type="match status" value="1"/>
</dbReference>
<proteinExistence type="predicted"/>
<evidence type="ECO:0000256" key="5">
    <source>
        <dbReference type="ARBA" id="ARBA00022989"/>
    </source>
</evidence>
<comment type="caution">
    <text evidence="10">The sequence shown here is derived from an EMBL/GenBank/DDBJ whole genome shotgun (WGS) entry which is preliminary data.</text>
</comment>
<dbReference type="InterPro" id="IPR050879">
    <property type="entry name" value="Acyltransferase_3"/>
</dbReference>
<dbReference type="Pfam" id="PF19040">
    <property type="entry name" value="SGNH"/>
    <property type="match status" value="1"/>
</dbReference>
<dbReference type="GO" id="GO:0009103">
    <property type="term" value="P:lipopolysaccharide biosynthetic process"/>
    <property type="evidence" value="ECO:0007669"/>
    <property type="project" value="TreeGrafter"/>
</dbReference>
<evidence type="ECO:0000256" key="6">
    <source>
        <dbReference type="ARBA" id="ARBA00023136"/>
    </source>
</evidence>
<feature type="domain" description="Acyltransferase 3" evidence="8">
    <location>
        <begin position="18"/>
        <end position="335"/>
    </location>
</feature>
<dbReference type="Gene3D" id="3.40.50.1110">
    <property type="entry name" value="SGNH hydrolase"/>
    <property type="match status" value="1"/>
</dbReference>
<keyword evidence="4" id="KW-0812">Transmembrane</keyword>
<evidence type="ECO:0000259" key="8">
    <source>
        <dbReference type="Pfam" id="PF01757"/>
    </source>
</evidence>
<evidence type="ECO:0000256" key="2">
    <source>
        <dbReference type="ARBA" id="ARBA00022475"/>
    </source>
</evidence>
<dbReference type="AlphaFoldDB" id="A0A6D0XNF7"/>
<dbReference type="InterPro" id="IPR036514">
    <property type="entry name" value="SGNH_hydro_sf"/>
</dbReference>
<dbReference type="Pfam" id="PF01757">
    <property type="entry name" value="Acyl_transf_3"/>
    <property type="match status" value="1"/>
</dbReference>